<gene>
    <name evidence="1" type="ORF">TNCV_1363571</name>
</gene>
<evidence type="ECO:0000313" key="1">
    <source>
        <dbReference type="EMBL" id="GFY00951.1"/>
    </source>
</evidence>
<evidence type="ECO:0000313" key="2">
    <source>
        <dbReference type="Proteomes" id="UP000887159"/>
    </source>
</evidence>
<accession>A0A8X6S2R1</accession>
<sequence>MGVAALSLDTGKVVVKKCHHIVPPAERFLKCLKVLDLKHLKQIMCVPSNFHVSRWCANRIFQCSIVKRCLKYAHYYGGSASKGFISVKDAYRKDSVTKYE</sequence>
<dbReference type="EMBL" id="BMAU01021224">
    <property type="protein sequence ID" value="GFY00951.1"/>
    <property type="molecule type" value="Genomic_DNA"/>
</dbReference>
<keyword evidence="2" id="KW-1185">Reference proteome</keyword>
<name>A0A8X6S2R1_TRICX</name>
<dbReference type="AlphaFoldDB" id="A0A8X6S2R1"/>
<protein>
    <submittedName>
        <fullName evidence="1">Uncharacterized protein</fullName>
    </submittedName>
</protein>
<comment type="caution">
    <text evidence="1">The sequence shown here is derived from an EMBL/GenBank/DDBJ whole genome shotgun (WGS) entry which is preliminary data.</text>
</comment>
<reference evidence="1" key="1">
    <citation type="submission" date="2020-08" db="EMBL/GenBank/DDBJ databases">
        <title>Multicomponent nature underlies the extraordinary mechanical properties of spider dragline silk.</title>
        <authorList>
            <person name="Kono N."/>
            <person name="Nakamura H."/>
            <person name="Mori M."/>
            <person name="Yoshida Y."/>
            <person name="Ohtoshi R."/>
            <person name="Malay A.D."/>
            <person name="Moran D.A.P."/>
            <person name="Tomita M."/>
            <person name="Numata K."/>
            <person name="Arakawa K."/>
        </authorList>
    </citation>
    <scope>NUCLEOTIDE SEQUENCE</scope>
</reference>
<dbReference type="Proteomes" id="UP000887159">
    <property type="component" value="Unassembled WGS sequence"/>
</dbReference>
<proteinExistence type="predicted"/>
<organism evidence="1 2">
    <name type="scientific">Trichonephila clavipes</name>
    <name type="common">Golden silk orbweaver</name>
    <name type="synonym">Nephila clavipes</name>
    <dbReference type="NCBI Taxonomy" id="2585209"/>
    <lineage>
        <taxon>Eukaryota</taxon>
        <taxon>Metazoa</taxon>
        <taxon>Ecdysozoa</taxon>
        <taxon>Arthropoda</taxon>
        <taxon>Chelicerata</taxon>
        <taxon>Arachnida</taxon>
        <taxon>Araneae</taxon>
        <taxon>Araneomorphae</taxon>
        <taxon>Entelegynae</taxon>
        <taxon>Araneoidea</taxon>
        <taxon>Nephilidae</taxon>
        <taxon>Trichonephila</taxon>
    </lineage>
</organism>